<evidence type="ECO:0000313" key="2">
    <source>
        <dbReference type="Proteomes" id="UP000179237"/>
    </source>
</evidence>
<name>A0A1F5FUI5_9BACT</name>
<evidence type="ECO:0008006" key="3">
    <source>
        <dbReference type="Google" id="ProtNLM"/>
    </source>
</evidence>
<proteinExistence type="predicted"/>
<dbReference type="Proteomes" id="UP000179237">
    <property type="component" value="Unassembled WGS sequence"/>
</dbReference>
<organism evidence="1 2">
    <name type="scientific">Candidatus Collierbacteria bacterium RIFOXYD1_FULL_40_9</name>
    <dbReference type="NCBI Taxonomy" id="1817731"/>
    <lineage>
        <taxon>Bacteria</taxon>
        <taxon>Candidatus Collieribacteriota</taxon>
    </lineage>
</organism>
<dbReference type="AlphaFoldDB" id="A0A1F5FUI5"/>
<accession>A0A1F5FUI5</accession>
<dbReference type="GO" id="GO:0016799">
    <property type="term" value="F:hydrolase activity, hydrolyzing N-glycosyl compounds"/>
    <property type="evidence" value="ECO:0007669"/>
    <property type="project" value="InterPro"/>
</dbReference>
<sequence length="357" mass="39178">MNLYFAKDIPNLVLVVDGFKRDVDDELLVLATSYLHKCGTANIVAVIANSNPALTRAQGIRGMMNMAGLGSIPVGFGLELQDEPFVMDDMYLVPYYDKKLLEEIYDGENLIASILQEAPINSLTFVGTSGLLDITYAMEKQPALFNEKVAHVVVMGGTKGFSEKGVLIPDGVERLPSGELENGAMNHRYHPESAKKLFELVQQYGIKFTVVTKNSAYAAMLPHSTLEQMGEIGRYYSERALKNAQLFWETCCKKELSPDRDRAFFVKVRLGGVDPGIPDCADVRPFLPKDPSSPVYDLLAGLLAVGIGLEHFKPVTHPKNTQTTVYGLSPAENGVSDPEGLVNLCSALLIEAYRVIE</sequence>
<dbReference type="SUPFAM" id="SSF53590">
    <property type="entry name" value="Nucleoside hydrolase"/>
    <property type="match status" value="1"/>
</dbReference>
<gene>
    <name evidence="1" type="ORF">A2572_00315</name>
</gene>
<comment type="caution">
    <text evidence="1">The sequence shown here is derived from an EMBL/GenBank/DDBJ whole genome shotgun (WGS) entry which is preliminary data.</text>
</comment>
<evidence type="ECO:0000313" key="1">
    <source>
        <dbReference type="EMBL" id="OGD83270.1"/>
    </source>
</evidence>
<dbReference type="Gene3D" id="3.90.245.10">
    <property type="entry name" value="Ribonucleoside hydrolase-like"/>
    <property type="match status" value="1"/>
</dbReference>
<dbReference type="EMBL" id="MFAQ01000022">
    <property type="protein sequence ID" value="OGD83270.1"/>
    <property type="molecule type" value="Genomic_DNA"/>
</dbReference>
<reference evidence="1 2" key="1">
    <citation type="journal article" date="2016" name="Nat. Commun.">
        <title>Thousands of microbial genomes shed light on interconnected biogeochemical processes in an aquifer system.</title>
        <authorList>
            <person name="Anantharaman K."/>
            <person name="Brown C.T."/>
            <person name="Hug L.A."/>
            <person name="Sharon I."/>
            <person name="Castelle C.J."/>
            <person name="Probst A.J."/>
            <person name="Thomas B.C."/>
            <person name="Singh A."/>
            <person name="Wilkins M.J."/>
            <person name="Karaoz U."/>
            <person name="Brodie E.L."/>
            <person name="Williams K.H."/>
            <person name="Hubbard S.S."/>
            <person name="Banfield J.F."/>
        </authorList>
    </citation>
    <scope>NUCLEOTIDE SEQUENCE [LARGE SCALE GENOMIC DNA]</scope>
</reference>
<protein>
    <recommendedName>
        <fullName evidence="3">Inosine/uridine-preferring nucleoside hydrolase domain-containing protein</fullName>
    </recommendedName>
</protein>
<dbReference type="InterPro" id="IPR036452">
    <property type="entry name" value="Ribo_hydro-like"/>
</dbReference>